<keyword evidence="2" id="KW-1185">Reference proteome</keyword>
<evidence type="ECO:0000313" key="2">
    <source>
        <dbReference type="Proteomes" id="UP000290289"/>
    </source>
</evidence>
<accession>A0A498K7K3</accession>
<evidence type="ECO:0000313" key="1">
    <source>
        <dbReference type="EMBL" id="RXI01332.1"/>
    </source>
</evidence>
<reference evidence="1 2" key="1">
    <citation type="submission" date="2018-10" db="EMBL/GenBank/DDBJ databases">
        <title>A high-quality apple genome assembly.</title>
        <authorList>
            <person name="Hu J."/>
        </authorList>
    </citation>
    <scope>NUCLEOTIDE SEQUENCE [LARGE SCALE GENOMIC DNA]</scope>
    <source>
        <strain evidence="2">cv. HFTH1</strain>
        <tissue evidence="1">Young leaf</tissue>
    </source>
</reference>
<dbReference type="AlphaFoldDB" id="A0A498K7K3"/>
<sequence>MLHCTSTTNLIAQGQALLDGLKAARKGIFLLGCGDGDSNVPLSTLEAEIQKLACYLQDISFRHIFRESSFVVDALTNVGHLSSNVHMRWQNLPVEARPTWFWDFYRHA</sequence>
<proteinExistence type="predicted"/>
<dbReference type="Proteomes" id="UP000290289">
    <property type="component" value="Chromosome 4"/>
</dbReference>
<gene>
    <name evidence="1" type="ORF">DVH24_001566</name>
</gene>
<name>A0A498K7K3_MALDO</name>
<protein>
    <submittedName>
        <fullName evidence="1">Uncharacterized protein</fullName>
    </submittedName>
</protein>
<organism evidence="1 2">
    <name type="scientific">Malus domestica</name>
    <name type="common">Apple</name>
    <name type="synonym">Pyrus malus</name>
    <dbReference type="NCBI Taxonomy" id="3750"/>
    <lineage>
        <taxon>Eukaryota</taxon>
        <taxon>Viridiplantae</taxon>
        <taxon>Streptophyta</taxon>
        <taxon>Embryophyta</taxon>
        <taxon>Tracheophyta</taxon>
        <taxon>Spermatophyta</taxon>
        <taxon>Magnoliopsida</taxon>
        <taxon>eudicotyledons</taxon>
        <taxon>Gunneridae</taxon>
        <taxon>Pentapetalae</taxon>
        <taxon>rosids</taxon>
        <taxon>fabids</taxon>
        <taxon>Rosales</taxon>
        <taxon>Rosaceae</taxon>
        <taxon>Amygdaloideae</taxon>
        <taxon>Maleae</taxon>
        <taxon>Malus</taxon>
    </lineage>
</organism>
<comment type="caution">
    <text evidence="1">The sequence shown here is derived from an EMBL/GenBank/DDBJ whole genome shotgun (WGS) entry which is preliminary data.</text>
</comment>
<dbReference type="EMBL" id="RDQH01000330">
    <property type="protein sequence ID" value="RXI01332.1"/>
    <property type="molecule type" value="Genomic_DNA"/>
</dbReference>